<dbReference type="EMBL" id="MKZY01000004">
    <property type="protein sequence ID" value="OOO10269.1"/>
    <property type="molecule type" value="Genomic_DNA"/>
</dbReference>
<dbReference type="OrthoDB" id="4510061at2759"/>
<evidence type="ECO:0000313" key="1">
    <source>
        <dbReference type="EMBL" id="OOO10269.1"/>
    </source>
</evidence>
<dbReference type="AlphaFoldDB" id="A0A1S9DMI1"/>
<dbReference type="eggNOG" id="ENOG502S5DH">
    <property type="taxonomic scope" value="Eukaryota"/>
</dbReference>
<dbReference type="VEuPathDB" id="FungiDB:AO090003000681"/>
<protein>
    <submittedName>
        <fullName evidence="1">Uncharacterized protein</fullName>
    </submittedName>
</protein>
<dbReference type="Proteomes" id="UP000190312">
    <property type="component" value="Unassembled WGS sequence"/>
</dbReference>
<comment type="caution">
    <text evidence="1">The sequence shown here is derived from an EMBL/GenBank/DDBJ whole genome shotgun (WGS) entry which is preliminary data.</text>
</comment>
<evidence type="ECO:0000313" key="2">
    <source>
        <dbReference type="Proteomes" id="UP000190312"/>
    </source>
</evidence>
<gene>
    <name evidence="1" type="ORF">OAory_01060770</name>
</gene>
<proteinExistence type="predicted"/>
<sequence>MADGLNDARALRVAEIINDYRTLLVHISQQDIPVPAEDINEPGYEVIRESLTAAQALMSSNYTPVPPTGRNDAETEKAELRRVILDGCARRFQAHKIYLRAAAGRRWSINRANVLRGQRPNQTHTAGLKLVNDTFRQELAQVTDEYVVADLRAADIRAGHWLNDDPSLQEMRSWIERHP</sequence>
<reference evidence="1 2" key="1">
    <citation type="submission" date="2016-10" db="EMBL/GenBank/DDBJ databases">
        <title>Genome sequencing of Aspergillus oryzae BCC7051.</title>
        <authorList>
            <person name="Thammarongtham C."/>
            <person name="Vorapreeda T."/>
            <person name="Nookaew I."/>
            <person name="Srisuk T."/>
            <person name="Land M."/>
            <person name="Jeennor S."/>
            <person name="Laoteng K."/>
        </authorList>
    </citation>
    <scope>NUCLEOTIDE SEQUENCE [LARGE SCALE GENOMIC DNA]</scope>
    <source>
        <strain evidence="1 2">BCC7051</strain>
    </source>
</reference>
<name>A0A1S9DMI1_ASPOZ</name>
<accession>A0A1S9DMI1</accession>
<organism evidence="1 2">
    <name type="scientific">Aspergillus oryzae</name>
    <name type="common">Yellow koji mold</name>
    <dbReference type="NCBI Taxonomy" id="5062"/>
    <lineage>
        <taxon>Eukaryota</taxon>
        <taxon>Fungi</taxon>
        <taxon>Dikarya</taxon>
        <taxon>Ascomycota</taxon>
        <taxon>Pezizomycotina</taxon>
        <taxon>Eurotiomycetes</taxon>
        <taxon>Eurotiomycetidae</taxon>
        <taxon>Eurotiales</taxon>
        <taxon>Aspergillaceae</taxon>
        <taxon>Aspergillus</taxon>
        <taxon>Aspergillus subgen. Circumdati</taxon>
    </lineage>
</organism>